<proteinExistence type="predicted"/>
<gene>
    <name evidence="1" type="ORF">E9998_01410</name>
</gene>
<keyword evidence="2" id="KW-1185">Reference proteome</keyword>
<dbReference type="Pfam" id="PF13822">
    <property type="entry name" value="ACC_epsilon"/>
    <property type="match status" value="1"/>
</dbReference>
<organism evidence="1 2">
    <name type="scientific">Glycomyces paridis</name>
    <dbReference type="NCBI Taxonomy" id="2126555"/>
    <lineage>
        <taxon>Bacteria</taxon>
        <taxon>Bacillati</taxon>
        <taxon>Actinomycetota</taxon>
        <taxon>Actinomycetes</taxon>
        <taxon>Glycomycetales</taxon>
        <taxon>Glycomycetaceae</taxon>
        <taxon>Glycomyces</taxon>
    </lineage>
</organism>
<dbReference type="GO" id="GO:0004658">
    <property type="term" value="F:propionyl-CoA carboxylase activity"/>
    <property type="evidence" value="ECO:0007669"/>
    <property type="project" value="InterPro"/>
</dbReference>
<accession>A0A4V4HQ22</accession>
<dbReference type="AlphaFoldDB" id="A0A4V4HQ22"/>
<reference evidence="1 2" key="1">
    <citation type="journal article" date="2018" name="Int. J. Syst. Evol. Microbiol.">
        <title>Glycomyces paridis sp. nov., isolated from the medicinal plant Paris polyphylla.</title>
        <authorList>
            <person name="Fang X.M."/>
            <person name="Bai J.L."/>
            <person name="Su J."/>
            <person name="Zhao L.L."/>
            <person name="Liu H.Y."/>
            <person name="Ma B.P."/>
            <person name="Zhang Y.Q."/>
            <person name="Yu L.Y."/>
        </authorList>
    </citation>
    <scope>NUCLEOTIDE SEQUENCE [LARGE SCALE GENOMIC DNA]</scope>
    <source>
        <strain evidence="1 2">CPCC 204357</strain>
    </source>
</reference>
<dbReference type="EMBL" id="STGX01000001">
    <property type="protein sequence ID" value="THV32136.1"/>
    <property type="molecule type" value="Genomic_DNA"/>
</dbReference>
<evidence type="ECO:0000313" key="1">
    <source>
        <dbReference type="EMBL" id="THV32136.1"/>
    </source>
</evidence>
<comment type="caution">
    <text evidence="1">The sequence shown here is derived from an EMBL/GenBank/DDBJ whole genome shotgun (WGS) entry which is preliminary data.</text>
</comment>
<dbReference type="GO" id="GO:0003989">
    <property type="term" value="F:acetyl-CoA carboxylase activity"/>
    <property type="evidence" value="ECO:0007669"/>
    <property type="project" value="InterPro"/>
</dbReference>
<dbReference type="Proteomes" id="UP000305792">
    <property type="component" value="Unassembled WGS sequence"/>
</dbReference>
<dbReference type="InterPro" id="IPR032716">
    <property type="entry name" value="ACC_epsilon"/>
</dbReference>
<protein>
    <submittedName>
        <fullName evidence="1">Acyl-CoA carboxylase subunit epsilon</fullName>
    </submittedName>
</protein>
<sequence>MRSSAMSLELKVLRGNPSDEELAALVGLITALPRPEEESEAPGRRAAWSNPGLKLRVRRSWRDTAVPARRGTDR</sequence>
<evidence type="ECO:0000313" key="2">
    <source>
        <dbReference type="Proteomes" id="UP000305792"/>
    </source>
</evidence>
<name>A0A4V4HQ22_9ACTN</name>